<evidence type="ECO:0000313" key="2">
    <source>
        <dbReference type="Proteomes" id="UP000198755"/>
    </source>
</evidence>
<protein>
    <submittedName>
        <fullName evidence="1">mRNA interferase MazF</fullName>
    </submittedName>
</protein>
<dbReference type="Proteomes" id="UP000198755">
    <property type="component" value="Unassembled WGS sequence"/>
</dbReference>
<dbReference type="Gene3D" id="2.30.30.110">
    <property type="match status" value="1"/>
</dbReference>
<accession>A0A1I4B5U8</accession>
<evidence type="ECO:0000313" key="1">
    <source>
        <dbReference type="EMBL" id="SFK63913.1"/>
    </source>
</evidence>
<dbReference type="EMBL" id="FOSN01000013">
    <property type="protein sequence ID" value="SFK63913.1"/>
    <property type="molecule type" value="Genomic_DNA"/>
</dbReference>
<dbReference type="GO" id="GO:0016075">
    <property type="term" value="P:rRNA catabolic process"/>
    <property type="evidence" value="ECO:0007669"/>
    <property type="project" value="TreeGrafter"/>
</dbReference>
<sequence length="98" mass="10444">MSFDPSVGGEIQKTRPAVVLSNDAANAVLNRVQVVPISSQMGILYPAEAAVTLNGERRKAMADQMATASTRRLIRRVGALKADDLDAVARAVRLQLGI</sequence>
<dbReference type="GO" id="GO:0003677">
    <property type="term" value="F:DNA binding"/>
    <property type="evidence" value="ECO:0007669"/>
    <property type="project" value="InterPro"/>
</dbReference>
<dbReference type="GO" id="GO:0006402">
    <property type="term" value="P:mRNA catabolic process"/>
    <property type="evidence" value="ECO:0007669"/>
    <property type="project" value="TreeGrafter"/>
</dbReference>
<organism evidence="1 2">
    <name type="scientific">Methylocapsa palsarum</name>
    <dbReference type="NCBI Taxonomy" id="1612308"/>
    <lineage>
        <taxon>Bacteria</taxon>
        <taxon>Pseudomonadati</taxon>
        <taxon>Pseudomonadota</taxon>
        <taxon>Alphaproteobacteria</taxon>
        <taxon>Hyphomicrobiales</taxon>
        <taxon>Beijerinckiaceae</taxon>
        <taxon>Methylocapsa</taxon>
    </lineage>
</organism>
<dbReference type="InterPro" id="IPR011067">
    <property type="entry name" value="Plasmid_toxin/cell-grow_inhib"/>
</dbReference>
<keyword evidence="2" id="KW-1185">Reference proteome</keyword>
<reference evidence="1 2" key="1">
    <citation type="submission" date="2016-10" db="EMBL/GenBank/DDBJ databases">
        <authorList>
            <person name="de Groot N.N."/>
        </authorList>
    </citation>
    <scope>NUCLEOTIDE SEQUENCE [LARGE SCALE GENOMIC DNA]</scope>
    <source>
        <strain evidence="1 2">NE2</strain>
    </source>
</reference>
<dbReference type="PANTHER" id="PTHR33988:SF1">
    <property type="entry name" value="ENDORIBONUCLEASE MAZF7-RELATED"/>
    <property type="match status" value="1"/>
</dbReference>
<dbReference type="Pfam" id="PF02452">
    <property type="entry name" value="PemK_toxin"/>
    <property type="match status" value="1"/>
</dbReference>
<dbReference type="InterPro" id="IPR003477">
    <property type="entry name" value="PemK-like"/>
</dbReference>
<dbReference type="AlphaFoldDB" id="A0A1I4B5U8"/>
<dbReference type="GO" id="GO:0004521">
    <property type="term" value="F:RNA endonuclease activity"/>
    <property type="evidence" value="ECO:0007669"/>
    <property type="project" value="TreeGrafter"/>
</dbReference>
<dbReference type="STRING" id="1612308.SAMN05444581_11330"/>
<name>A0A1I4B5U8_9HYPH</name>
<gene>
    <name evidence="1" type="ORF">SAMN05444581_11330</name>
</gene>
<dbReference type="SUPFAM" id="SSF50118">
    <property type="entry name" value="Cell growth inhibitor/plasmid maintenance toxic component"/>
    <property type="match status" value="1"/>
</dbReference>
<proteinExistence type="predicted"/>
<dbReference type="PANTHER" id="PTHR33988">
    <property type="entry name" value="ENDORIBONUCLEASE MAZF-RELATED"/>
    <property type="match status" value="1"/>
</dbReference>